<keyword evidence="2" id="KW-1185">Reference proteome</keyword>
<evidence type="ECO:0000313" key="1">
    <source>
        <dbReference type="EMBL" id="OMJ09346.1"/>
    </source>
</evidence>
<name>A0A1R1X3X3_9FUNG</name>
<dbReference type="Proteomes" id="UP000187283">
    <property type="component" value="Unassembled WGS sequence"/>
</dbReference>
<comment type="caution">
    <text evidence="1">The sequence shown here is derived from an EMBL/GenBank/DDBJ whole genome shotgun (WGS) entry which is preliminary data.</text>
</comment>
<reference evidence="1 2" key="1">
    <citation type="submission" date="2017-01" db="EMBL/GenBank/DDBJ databases">
        <authorList>
            <person name="Mah S.A."/>
            <person name="Swanson W.J."/>
            <person name="Moy G.W."/>
            <person name="Vacquier V.D."/>
        </authorList>
    </citation>
    <scope>NUCLEOTIDE SEQUENCE [LARGE SCALE GENOMIC DNA]</scope>
    <source>
        <strain evidence="1 2">GSMNP</strain>
    </source>
</reference>
<evidence type="ECO:0000313" key="2">
    <source>
        <dbReference type="Proteomes" id="UP000187283"/>
    </source>
</evidence>
<dbReference type="AlphaFoldDB" id="A0A1R1X3X3"/>
<gene>
    <name evidence="1" type="ORF">AYI70_g10969</name>
</gene>
<dbReference type="EMBL" id="LSSN01005494">
    <property type="protein sequence ID" value="OMJ09346.1"/>
    <property type="molecule type" value="Genomic_DNA"/>
</dbReference>
<sequence>MGENKINNGDIKNYNSYISPEIHERDPGLLRHPSSYSESINNNISGIRKTFNKKLTLEEKMKRVDKIKSKMKNKEKLIAEEYFNKRNTLPEVIKQSKDESKSIYALLTLNNSNGRSTDSGTNRLAEISIEQKKVDFVSPMSSSSIELPAAMEEE</sequence>
<accession>A0A1R1X3X3</accession>
<protein>
    <submittedName>
        <fullName evidence="1">Uncharacterized protein</fullName>
    </submittedName>
</protein>
<proteinExistence type="predicted"/>
<organism evidence="1 2">
    <name type="scientific">Smittium culicis</name>
    <dbReference type="NCBI Taxonomy" id="133412"/>
    <lineage>
        <taxon>Eukaryota</taxon>
        <taxon>Fungi</taxon>
        <taxon>Fungi incertae sedis</taxon>
        <taxon>Zoopagomycota</taxon>
        <taxon>Kickxellomycotina</taxon>
        <taxon>Harpellomycetes</taxon>
        <taxon>Harpellales</taxon>
        <taxon>Legeriomycetaceae</taxon>
        <taxon>Smittium</taxon>
    </lineage>
</organism>